<dbReference type="InterPro" id="IPR041677">
    <property type="entry name" value="DNA2/NAM7_AAA_11"/>
</dbReference>
<dbReference type="Gene3D" id="3.40.960.10">
    <property type="entry name" value="VSR Endonuclease"/>
    <property type="match status" value="1"/>
</dbReference>
<evidence type="ECO:0000256" key="3">
    <source>
        <dbReference type="ARBA" id="ARBA00022801"/>
    </source>
</evidence>
<dbReference type="Pfam" id="PF18741">
    <property type="entry name" value="MTES_1575"/>
    <property type="match status" value="1"/>
</dbReference>
<feature type="compositionally biased region" description="Low complexity" evidence="7">
    <location>
        <begin position="1482"/>
        <end position="1494"/>
    </location>
</feature>
<dbReference type="Gene3D" id="3.40.50.300">
    <property type="entry name" value="P-loop containing nucleotide triphosphate hydrolases"/>
    <property type="match status" value="3"/>
</dbReference>
<dbReference type="Pfam" id="PF13087">
    <property type="entry name" value="AAA_12"/>
    <property type="match status" value="1"/>
</dbReference>
<dbReference type="PANTHER" id="PTHR43788:SF8">
    <property type="entry name" value="DNA-BINDING PROTEIN SMUBP-2"/>
    <property type="match status" value="1"/>
</dbReference>
<comment type="similarity">
    <text evidence="1">Belongs to the DNA2/NAM7 helicase family.</text>
</comment>
<dbReference type="SUPFAM" id="SSF52540">
    <property type="entry name" value="P-loop containing nucleoside triphosphate hydrolases"/>
    <property type="match status" value="2"/>
</dbReference>
<evidence type="ECO:0000259" key="9">
    <source>
        <dbReference type="Pfam" id="PF13087"/>
    </source>
</evidence>
<keyword evidence="6" id="KW-0175">Coiled coil</keyword>
<dbReference type="Proteomes" id="UP000722989">
    <property type="component" value="Unassembled WGS sequence"/>
</dbReference>
<evidence type="ECO:0000256" key="5">
    <source>
        <dbReference type="ARBA" id="ARBA00022840"/>
    </source>
</evidence>
<keyword evidence="2" id="KW-0547">Nucleotide-binding</keyword>
<evidence type="ECO:0000256" key="7">
    <source>
        <dbReference type="SAM" id="MobiDB-lite"/>
    </source>
</evidence>
<dbReference type="InterPro" id="IPR027417">
    <property type="entry name" value="P-loop_NTPase"/>
</dbReference>
<dbReference type="SUPFAM" id="SSF52980">
    <property type="entry name" value="Restriction endonuclease-like"/>
    <property type="match status" value="1"/>
</dbReference>
<feature type="coiled-coil region" evidence="6">
    <location>
        <begin position="144"/>
        <end position="171"/>
    </location>
</feature>
<feature type="coiled-coil region" evidence="6">
    <location>
        <begin position="471"/>
        <end position="498"/>
    </location>
</feature>
<comment type="caution">
    <text evidence="11">The sequence shown here is derived from an EMBL/GenBank/DDBJ whole genome shotgun (WGS) entry which is preliminary data.</text>
</comment>
<dbReference type="EMBL" id="JAATVY010000024">
    <property type="protein sequence ID" value="NJC73013.1"/>
    <property type="molecule type" value="Genomic_DNA"/>
</dbReference>
<dbReference type="InterPro" id="IPR050534">
    <property type="entry name" value="Coronavir_polyprotein_1ab"/>
</dbReference>
<evidence type="ECO:0000313" key="12">
    <source>
        <dbReference type="Proteomes" id="UP000722989"/>
    </source>
</evidence>
<evidence type="ECO:0000259" key="8">
    <source>
        <dbReference type="Pfam" id="PF13086"/>
    </source>
</evidence>
<sequence>MVANRDAEALRKTTKLMDYLAEVTAAAERDPVRDILADEAGVPDPIIWLDGVPDGVRLVPNPRDDVLLRLRPQRPVPAPSPAALLKGWVEPEVWDGEGPAPQLLDLGPTTEAVDLRTEPPSAVVRAFEAWSSQCRSWAREQEKTRRRRALYEQLEQAAKTLEQQDDEFEFVLAVGLLRWDAPDGERICRHLVTETVVPKLDRATAEVSVSFAGGRRRLEEREVLGDQEGFQPDRGRPVRQSVLDGDVPMLDSVLMTLLQEWVGYSLDVAVEFRDERVPPGRRLPGKPLLTASPALMVRPRSRVLLAEAYQKIAAALRQPDAQVPVALAQLVVDTERDQRDTWLRQQGAVAGDVLGDDPLFPLPTNDEQRRVIELLRSETGVVVQGPPGTGKTHTIANLVSALLARGQRVLVTSQKDQALRVLRDKIPPQLRQLCVLLAGGSKDAAKELERGLDALSAAVAAPDTAGLGQRITALIQERHALRSRSAELNERIRELRDVEHAAYEPLVPGFSPDRYRGSLGEIVREVRRDADVHGWFPRLDAQAPDQPPLSTAEALDLLRLLRTDTPVRQARARQSIPEPADLPLPAALADSFTAERQARATANENTSELIRWLTGTGRDALRTIAPLSDQVTQVLARLGFDEQCRLPQGREWVGRAVEHHLAGRHAGLWGHLVEVGGEARRLQQALRVRGVSFVVELSQPVSELGVGAARGMLAAGRELHAHLARGGKLRTGRLLPQPAVQQRAAGLLATMRVDGQPPSNADQLAAALEYLEAEVAATQLVQKWADAQVDVPPGRLTAILSELQDLDRILEDVRALAVLHGRLLQVLRQAGRPVELPTLAEFLRVLRAVPPALDHAELELARTQVDQLYARVRQWASNPDACPELGLLLDAIGSRDLDAYRRGLQAIEAVRADRAAQLRQGELAGRLEAVHPRLLAMLRDTATDAAWDGRLGNLAAAWAWSKADQLIRQCRTADEERRLIHEFDEVEDQITRVTAQLAGCEAMRACITRMTDNHVRALRTYREHMGHIGAGTGRKTREFRKAARAAMEKAKGAVPAWVVPLPNLLDNIAVERDAFDVIIVDEASQVGLEYLFLLWMAPRVIVVGDDKQCTPGQNRMGQNLDDLFASLREHLDDLEAEIRLSFTPKSHLYGLLSGRSGKGAVVRLREHFRCMPEIINWSSCQFYGEDGAGLVALRERRADDLEPLRVVNVAGAYTDGRNTTIRNPVEAKRIVAQLLDCLADPRYDDKTFGIVVLQGTGQIKLLEHEINAAISPEERGARAIRVGSPPNFQGDERDVIFLSTVVTQAPVTRADPRSQQAYNVAASRAKDQMWLFTSVPPGQFKPGDLRASLVDYMLHPPSVYGESPALTAVSATERVDPFESLFEQRVFREIRARGYHVVPQFSVGQRRLDLVIVGAGGRIAVECDGHRWHTSTADSAADARRDRELRRMGWEVRRIRESEFEFDPERELAPLWQRLAERSIHPASTPTPAQPTAQNSWHPIDLPADDAEGDDL</sequence>
<evidence type="ECO:0000313" key="11">
    <source>
        <dbReference type="EMBL" id="NJC73013.1"/>
    </source>
</evidence>
<feature type="region of interest" description="Disordered" evidence="7">
    <location>
        <begin position="1479"/>
        <end position="1512"/>
    </location>
</feature>
<keyword evidence="5" id="KW-0067">ATP-binding</keyword>
<evidence type="ECO:0000256" key="1">
    <source>
        <dbReference type="ARBA" id="ARBA00007913"/>
    </source>
</evidence>
<protein>
    <submittedName>
        <fullName evidence="11">AAA family ATPase</fullName>
    </submittedName>
</protein>
<feature type="domain" description="Restriction endonuclease type II-like" evidence="10">
    <location>
        <begin position="1382"/>
        <end position="1475"/>
    </location>
</feature>
<gene>
    <name evidence="11" type="ORF">HC031_25330</name>
</gene>
<accession>A0ABX0Y6E7</accession>
<evidence type="ECO:0000256" key="4">
    <source>
        <dbReference type="ARBA" id="ARBA00022806"/>
    </source>
</evidence>
<keyword evidence="4" id="KW-0347">Helicase</keyword>
<dbReference type="InterPro" id="IPR049468">
    <property type="entry name" value="Restrct_endonuc-II-like_dom"/>
</dbReference>
<feature type="domain" description="DNA2/NAM7 helicase helicase" evidence="8">
    <location>
        <begin position="364"/>
        <end position="428"/>
    </location>
</feature>
<reference evidence="11 12" key="1">
    <citation type="submission" date="2020-03" db="EMBL/GenBank/DDBJ databases">
        <title>WGS of the type strain of Planosporangium spp.</title>
        <authorList>
            <person name="Thawai C."/>
        </authorList>
    </citation>
    <scope>NUCLEOTIDE SEQUENCE [LARGE SCALE GENOMIC DNA]</scope>
    <source>
        <strain evidence="11 12">TBRC 5610</strain>
    </source>
</reference>
<name>A0ABX0Y6E7_9ACTN</name>
<dbReference type="Pfam" id="PF13086">
    <property type="entry name" value="AAA_11"/>
    <property type="match status" value="1"/>
</dbReference>
<dbReference type="PANTHER" id="PTHR43788">
    <property type="entry name" value="DNA2/NAM7 HELICASE FAMILY MEMBER"/>
    <property type="match status" value="1"/>
</dbReference>
<evidence type="ECO:0000256" key="6">
    <source>
        <dbReference type="SAM" id="Coils"/>
    </source>
</evidence>
<dbReference type="RefSeq" id="WP_167927916.1">
    <property type="nucleotide sequence ID" value="NZ_JAATVY010000024.1"/>
</dbReference>
<organism evidence="11 12">
    <name type="scientific">Planosporangium thailandense</name>
    <dbReference type="NCBI Taxonomy" id="765197"/>
    <lineage>
        <taxon>Bacteria</taxon>
        <taxon>Bacillati</taxon>
        <taxon>Actinomycetota</taxon>
        <taxon>Actinomycetes</taxon>
        <taxon>Micromonosporales</taxon>
        <taxon>Micromonosporaceae</taxon>
        <taxon>Planosporangium</taxon>
    </lineage>
</organism>
<keyword evidence="12" id="KW-1185">Reference proteome</keyword>
<dbReference type="InterPro" id="IPR041679">
    <property type="entry name" value="DNA2/NAM7-like_C"/>
</dbReference>
<evidence type="ECO:0000259" key="10">
    <source>
        <dbReference type="Pfam" id="PF18741"/>
    </source>
</evidence>
<dbReference type="CDD" id="cd18808">
    <property type="entry name" value="SF1_C_Upf1"/>
    <property type="match status" value="1"/>
</dbReference>
<dbReference type="InterPro" id="IPR047187">
    <property type="entry name" value="SF1_C_Upf1"/>
</dbReference>
<feature type="domain" description="DNA2/NAM7 helicase-like C-terminal" evidence="9">
    <location>
        <begin position="1158"/>
        <end position="1332"/>
    </location>
</feature>
<proteinExistence type="inferred from homology"/>
<dbReference type="InterPro" id="IPR011335">
    <property type="entry name" value="Restrct_endonuc-II-like"/>
</dbReference>
<evidence type="ECO:0000256" key="2">
    <source>
        <dbReference type="ARBA" id="ARBA00022741"/>
    </source>
</evidence>
<feature type="compositionally biased region" description="Acidic residues" evidence="7">
    <location>
        <begin position="1503"/>
        <end position="1512"/>
    </location>
</feature>
<keyword evidence="3" id="KW-0378">Hydrolase</keyword>